<evidence type="ECO:0000313" key="2">
    <source>
        <dbReference type="EMBL" id="KAB4314778.1"/>
    </source>
</evidence>
<evidence type="ECO:0000313" key="3">
    <source>
        <dbReference type="EMBL" id="KAB4452836.1"/>
    </source>
</evidence>
<evidence type="ECO:0000313" key="6">
    <source>
        <dbReference type="EMBL" id="UYU67078.1"/>
    </source>
</evidence>
<reference evidence="9 10" key="2">
    <citation type="journal article" date="2019" name="Nat. Med.">
        <title>A library of human gut bacterial isolates paired with longitudinal multiomics data enables mechanistic microbiome research.</title>
        <authorList>
            <person name="Poyet M."/>
            <person name="Groussin M."/>
            <person name="Gibbons S.M."/>
            <person name="Avila-Pacheco J."/>
            <person name="Jiang X."/>
            <person name="Kearney S.M."/>
            <person name="Perrotta A.R."/>
            <person name="Berdy B."/>
            <person name="Zhao S."/>
            <person name="Lieberman T.D."/>
            <person name="Swanson P.K."/>
            <person name="Smith M."/>
            <person name="Roesemann S."/>
            <person name="Alexander J.E."/>
            <person name="Rich S.A."/>
            <person name="Livny J."/>
            <person name="Vlamakis H."/>
            <person name="Clish C."/>
            <person name="Bullock K."/>
            <person name="Deik A."/>
            <person name="Scott J."/>
            <person name="Pierce K.A."/>
            <person name="Xavier R.J."/>
            <person name="Alm E.J."/>
        </authorList>
    </citation>
    <scope>NUCLEOTIDE SEQUENCE [LARGE SCALE GENOMIC DNA]</scope>
    <source>
        <strain evidence="3 10">BIOML-A165</strain>
        <strain evidence="2 9">BIOML-A188</strain>
    </source>
</reference>
<dbReference type="EMBL" id="CP083685">
    <property type="protein sequence ID" value="UYU89604.1"/>
    <property type="molecule type" value="Genomic_DNA"/>
</dbReference>
<dbReference type="Gene3D" id="2.60.40.10">
    <property type="entry name" value="Immunoglobulins"/>
    <property type="match status" value="1"/>
</dbReference>
<evidence type="ECO:0000313" key="9">
    <source>
        <dbReference type="Proteomes" id="UP000440614"/>
    </source>
</evidence>
<sequence>MKKNILIIGLTGILGTFVALSSCGPDYETEFNVLTLTIPSESQAAVVFPLSGGEHEIEVETNVALDNWTVSSNAEWCKLQKQEGKVTVSADQNEGYKQRIAEVTIAYGHQSYSISVKQFGLEPVIDIPGLTDDGMKAVDAKATSLSIQVNTNLNLDVITVPDTCNWVRFNEPKELKAKKGQKAVKAEDIVKKNLVFSLDQNTDTIVRYCTITLQSSQNYNCVGTFIIKQQPRGYIVDIDDAHKVFEVKAMGETITIPFKVNGPAGAEYEYVIDENAQTWIKPATAPLTRGALRDASESFIIEPNTAVVEQPREGTITFTSKDPVDPNSFTVTVKQAGFVPVPPVNVVNATATPGAGHITLQWEAPEDVDYSKVKITYYDKVTKENKEIEIDGFKTTSAIIDDTYQCAGEYSFTFKTYGPTGMETESPVIITGTSGEASELERVILTVDMLSANATQDGDGGGLPALIDGKGGTYYHSRWQDPVVSEAHYVQIKLNKPLQGLRFEYDARQTGINNGGDVTIATIYGSTNGEYFESMGTEEFNLPTSNGGHATAKNNVNGKQAYNYIRFTPTGRRNQATLDYTNANKAWWNMAEMYLYRVRHDEAWAKEQLGI</sequence>
<feature type="domain" description="Fibronectin type-III" evidence="1">
    <location>
        <begin position="342"/>
        <end position="437"/>
    </location>
</feature>
<proteinExistence type="predicted"/>
<organism evidence="4 12">
    <name type="scientific">Bacteroides thetaiotaomicron</name>
    <dbReference type="NCBI Taxonomy" id="818"/>
    <lineage>
        <taxon>Bacteria</taxon>
        <taxon>Pseudomonadati</taxon>
        <taxon>Bacteroidota</taxon>
        <taxon>Bacteroidia</taxon>
        <taxon>Bacteroidales</taxon>
        <taxon>Bacteroidaceae</taxon>
        <taxon>Bacteroides</taxon>
    </lineage>
</organism>
<dbReference type="InterPro" id="IPR000421">
    <property type="entry name" value="FA58C"/>
</dbReference>
<gene>
    <name evidence="5" type="ORF">DW011_06650</name>
    <name evidence="3" type="ORF">GAN93_09430</name>
    <name evidence="2" type="ORF">GAO51_05310</name>
    <name evidence="6" type="ORF">KQP68_02015</name>
    <name evidence="7" type="ORF">KQP74_16835</name>
    <name evidence="4" type="ORF">PO127_08415</name>
</gene>
<evidence type="ECO:0000259" key="1">
    <source>
        <dbReference type="PROSITE" id="PS50853"/>
    </source>
</evidence>
<dbReference type="SUPFAM" id="SSF49785">
    <property type="entry name" value="Galactose-binding domain-like"/>
    <property type="match status" value="1"/>
</dbReference>
<accession>A0A173U7M4</accession>
<dbReference type="Proteomes" id="UP001162960">
    <property type="component" value="Chromosome"/>
</dbReference>
<dbReference type="EMBL" id="QROV01000006">
    <property type="protein sequence ID" value="RHL61655.1"/>
    <property type="molecule type" value="Genomic_DNA"/>
</dbReference>
<evidence type="ECO:0000313" key="10">
    <source>
        <dbReference type="Proteomes" id="UP000460317"/>
    </source>
</evidence>
<dbReference type="InterPro" id="IPR024361">
    <property type="entry name" value="BACON"/>
</dbReference>
<dbReference type="EMBL" id="CP083680">
    <property type="protein sequence ID" value="UYU67078.1"/>
    <property type="molecule type" value="Genomic_DNA"/>
</dbReference>
<dbReference type="InterPro" id="IPR008979">
    <property type="entry name" value="Galactose-bd-like_sf"/>
</dbReference>
<dbReference type="PROSITE" id="PS50853">
    <property type="entry name" value="FN3"/>
    <property type="match status" value="1"/>
</dbReference>
<evidence type="ECO:0000313" key="12">
    <source>
        <dbReference type="Proteomes" id="UP001217776"/>
    </source>
</evidence>
<dbReference type="Gene3D" id="2.60.120.260">
    <property type="entry name" value="Galactose-binding domain-like"/>
    <property type="match status" value="1"/>
</dbReference>
<reference evidence="5 8" key="1">
    <citation type="submission" date="2018-08" db="EMBL/GenBank/DDBJ databases">
        <title>A genome reference for cultivated species of the human gut microbiota.</title>
        <authorList>
            <person name="Zou Y."/>
            <person name="Xue W."/>
            <person name="Luo G."/>
        </authorList>
    </citation>
    <scope>NUCLEOTIDE SEQUENCE [LARGE SCALE GENOMIC DNA]</scope>
    <source>
        <strain evidence="5 8">AF37-12</strain>
    </source>
</reference>
<dbReference type="Pfam" id="PF00754">
    <property type="entry name" value="F5_F8_type_C"/>
    <property type="match status" value="1"/>
</dbReference>
<protein>
    <submittedName>
        <fullName evidence="4">BACON domain-containing carbohydrate-binding protein</fullName>
    </submittedName>
    <submittedName>
        <fullName evidence="2">Chitobiase</fullName>
    </submittedName>
    <submittedName>
        <fullName evidence="6">Discoidin domain-containing protein</fullName>
    </submittedName>
</protein>
<dbReference type="InterPro" id="IPR003961">
    <property type="entry name" value="FN3_dom"/>
</dbReference>
<dbReference type="Pfam" id="PF13004">
    <property type="entry name" value="BACON"/>
    <property type="match status" value="2"/>
</dbReference>
<dbReference type="HOGENOM" id="CLU_448823_0_0_10"/>
<dbReference type="AlphaFoldDB" id="C6IL88"/>
<dbReference type="Proteomes" id="UP000440614">
    <property type="component" value="Unassembled WGS sequence"/>
</dbReference>
<dbReference type="EMBL" id="WCSY01000004">
    <property type="protein sequence ID" value="KAB4314778.1"/>
    <property type="molecule type" value="Genomic_DNA"/>
</dbReference>
<evidence type="ECO:0000313" key="4">
    <source>
        <dbReference type="EMBL" id="MDC2235769.1"/>
    </source>
</evidence>
<evidence type="ECO:0000313" key="11">
    <source>
        <dbReference type="Proteomes" id="UP001156218"/>
    </source>
</evidence>
<dbReference type="Proteomes" id="UP001156218">
    <property type="component" value="Chromosome"/>
</dbReference>
<dbReference type="InterPro" id="IPR013783">
    <property type="entry name" value="Ig-like_fold"/>
</dbReference>
<dbReference type="EMBL" id="WCSB01000007">
    <property type="protein sequence ID" value="KAB4452836.1"/>
    <property type="molecule type" value="Genomic_DNA"/>
</dbReference>
<dbReference type="Proteomes" id="UP000283616">
    <property type="component" value="Unassembled WGS sequence"/>
</dbReference>
<reference evidence="4" key="4">
    <citation type="submission" date="2022-10" db="EMBL/GenBank/DDBJ databases">
        <title>Human gut microbiome strain richness.</title>
        <authorList>
            <person name="Chen-Liaw A."/>
        </authorList>
    </citation>
    <scope>NUCLEOTIDE SEQUENCE</scope>
    <source>
        <strain evidence="4">1001283st1_A3_1001283B150304_161114</strain>
    </source>
</reference>
<name>C6IL88_BACT4</name>
<dbReference type="Proteomes" id="UP001217776">
    <property type="component" value="Unassembled WGS sequence"/>
</dbReference>
<dbReference type="PROSITE" id="PS51257">
    <property type="entry name" value="PROKAR_LIPOPROTEIN"/>
    <property type="match status" value="1"/>
</dbReference>
<dbReference type="CDD" id="cd14948">
    <property type="entry name" value="BACON"/>
    <property type="match status" value="1"/>
</dbReference>
<evidence type="ECO:0000313" key="7">
    <source>
        <dbReference type="EMBL" id="UYU89604.1"/>
    </source>
</evidence>
<dbReference type="RefSeq" id="WP_008764463.1">
    <property type="nucleotide sequence ID" value="NZ_BAABXH010000002.1"/>
</dbReference>
<dbReference type="EMBL" id="JAQNVG010000011">
    <property type="protein sequence ID" value="MDC2235769.1"/>
    <property type="molecule type" value="Genomic_DNA"/>
</dbReference>
<evidence type="ECO:0000313" key="5">
    <source>
        <dbReference type="EMBL" id="RHL61655.1"/>
    </source>
</evidence>
<reference evidence="6 11" key="3">
    <citation type="submission" date="2021-06" db="EMBL/GenBank/DDBJ databases">
        <title>Interrogation of the integrated mobile genetic elements in gut-associated Bacteroides with a consensus prediction approach.</title>
        <authorList>
            <person name="Campbell D.E."/>
            <person name="Leigh J.R."/>
            <person name="Kim T."/>
            <person name="England W."/>
            <person name="Whitaker R.J."/>
            <person name="Degnan P.H."/>
        </authorList>
    </citation>
    <scope>NUCLEOTIDE SEQUENCE [LARGE SCALE GENOMIC DNA]</scope>
    <source>
        <strain evidence="7">VPI-3443</strain>
        <strain evidence="6 11">WAL8669</strain>
    </source>
</reference>
<accession>C6IL88</accession>
<dbReference type="Proteomes" id="UP000460317">
    <property type="component" value="Unassembled WGS sequence"/>
</dbReference>
<evidence type="ECO:0000313" key="8">
    <source>
        <dbReference type="Proteomes" id="UP000283616"/>
    </source>
</evidence>